<dbReference type="Proteomes" id="UP000254235">
    <property type="component" value="Unassembled WGS sequence"/>
</dbReference>
<gene>
    <name evidence="1" type="ORF">NCTC13043_00426</name>
</gene>
<dbReference type="OrthoDB" id="1077071at2"/>
<accession>A0A379EYU6</accession>
<evidence type="ECO:0000313" key="1">
    <source>
        <dbReference type="EMBL" id="SUC11570.1"/>
    </source>
</evidence>
<proteinExistence type="predicted"/>
<organism evidence="1 2">
    <name type="scientific">Prevotella pallens</name>
    <dbReference type="NCBI Taxonomy" id="60133"/>
    <lineage>
        <taxon>Bacteria</taxon>
        <taxon>Pseudomonadati</taxon>
        <taxon>Bacteroidota</taxon>
        <taxon>Bacteroidia</taxon>
        <taxon>Bacteroidales</taxon>
        <taxon>Prevotellaceae</taxon>
        <taxon>Prevotella</taxon>
    </lineage>
</organism>
<reference evidence="1 2" key="1">
    <citation type="submission" date="2018-06" db="EMBL/GenBank/DDBJ databases">
        <authorList>
            <consortium name="Pathogen Informatics"/>
            <person name="Doyle S."/>
        </authorList>
    </citation>
    <scope>NUCLEOTIDE SEQUENCE [LARGE SCALE GENOMIC DNA]</scope>
    <source>
        <strain evidence="1 2">NCTC13043</strain>
    </source>
</reference>
<name>A0A379EYU6_9BACT</name>
<dbReference type="EMBL" id="UGTP01000001">
    <property type="protein sequence ID" value="SUC11570.1"/>
    <property type="molecule type" value="Genomic_DNA"/>
</dbReference>
<protein>
    <submittedName>
        <fullName evidence="1">Uncharacterized protein</fullName>
    </submittedName>
</protein>
<sequence length="190" mass="22403">MKHITLIFSLILISLTSVCCESQKELDFLNKQNRTSSLLLTDGEATMLPYFSGENATDFYTVYFLGKTEKECEYWDVYNKNGFWKGKDSERIHLYTKEMERYINRKKELYYIFAISIKKSMIKETPEDEFQPNSNAVYKTYQLTDGKWIVIDSFNIKDAPKETAEYLKNVIKKRRDTTVKTSKESIGSWH</sequence>
<dbReference type="AlphaFoldDB" id="A0A379EYU6"/>
<evidence type="ECO:0000313" key="2">
    <source>
        <dbReference type="Proteomes" id="UP000254235"/>
    </source>
</evidence>